<keyword evidence="4" id="KW-1185">Reference proteome</keyword>
<evidence type="ECO:0008006" key="5">
    <source>
        <dbReference type="Google" id="ProtNLM"/>
    </source>
</evidence>
<name>A0A5J6Z5H2_9CORY</name>
<gene>
    <name evidence="3" type="ORF">CUROG_04175</name>
</gene>
<evidence type="ECO:0000256" key="2">
    <source>
        <dbReference type="SAM" id="Phobius"/>
    </source>
</evidence>
<sequence precursor="true">MSFSAFRRLHVIAGIFVAPLIVVAAFSGFFYALAPTIEKGIYHEKLTATSNQPAHALNEQIAAARTVHPELPIKGIQVPGDMTPGEVGSTTTRVLFADEQLESESYTHAVFVDPGDLSIKGDLIQYGSSGALPFRTWLSNGHRNLWLGETGRIYSETAASWLGPLAVSGVLVWFFHRRRTTAQRSTRKPARGTRRLAMARHSAIGLVVTPGLIFLCVSGLTWSLFAGENIAQLREKLSWMPPTPETTISATATPGAPSNNLKHGDHGGHGGYADHHGHGHDAENNPDSATAPPAAFDAQSDLVLSTARTGGLSGLMELTPPKETGTAWTAFESRQPYRLLNDSLAIDGTKGTVTDSVPFSSWPLTAQATAWIIQLHMGTLFGLWTQIALALLAVAILALVVYGYVMWFKRGRDRSFGSLPAPINWRELPVWARVILPLCVVAYALVAPLFGVSLILFVSADLLFRLVRRQQDRAEA</sequence>
<keyword evidence="2" id="KW-0812">Transmembrane</keyword>
<feature type="compositionally biased region" description="Basic and acidic residues" evidence="1">
    <location>
        <begin position="262"/>
        <end position="283"/>
    </location>
</feature>
<dbReference type="Pfam" id="PF03929">
    <property type="entry name" value="PepSY_TM"/>
    <property type="match status" value="1"/>
</dbReference>
<reference evidence="4" key="1">
    <citation type="submission" date="2019-10" db="EMBL/GenBank/DDBJ databases">
        <title>Complete genome sequence of Corynebacterium urogenitalis DSM 108747, isolated from the genital tract of a cow.</title>
        <authorList>
            <person name="Ruckert C."/>
            <person name="Ballas P."/>
            <person name="Wagener K."/>
            <person name="Drillich M."/>
            <person name="Kaempfer P."/>
            <person name="Busse H.-J."/>
            <person name="Ehling-Schulz M."/>
        </authorList>
    </citation>
    <scope>NUCLEOTIDE SEQUENCE [LARGE SCALE GENOMIC DNA]</scope>
    <source>
        <strain evidence="4">LMM 1652</strain>
    </source>
</reference>
<dbReference type="OrthoDB" id="9791166at2"/>
<protein>
    <recommendedName>
        <fullName evidence="5">Iron-regulated membrane protein</fullName>
    </recommendedName>
</protein>
<dbReference type="RefSeq" id="WP_151902605.1">
    <property type="nucleotide sequence ID" value="NZ_CP045032.1"/>
</dbReference>
<dbReference type="Proteomes" id="UP000326711">
    <property type="component" value="Chromosome"/>
</dbReference>
<evidence type="ECO:0000256" key="1">
    <source>
        <dbReference type="SAM" id="MobiDB-lite"/>
    </source>
</evidence>
<feature type="transmembrane region" description="Helical" evidence="2">
    <location>
        <begin position="383"/>
        <end position="405"/>
    </location>
</feature>
<dbReference type="InterPro" id="IPR005625">
    <property type="entry name" value="PepSY-ass_TM"/>
</dbReference>
<organism evidence="3 4">
    <name type="scientific">Corynebacterium urogenitale</name>
    <dbReference type="NCBI Taxonomy" id="2487892"/>
    <lineage>
        <taxon>Bacteria</taxon>
        <taxon>Bacillati</taxon>
        <taxon>Actinomycetota</taxon>
        <taxon>Actinomycetes</taxon>
        <taxon>Mycobacteriales</taxon>
        <taxon>Corynebacteriaceae</taxon>
        <taxon>Corynebacterium</taxon>
    </lineage>
</organism>
<dbReference type="PANTHER" id="PTHR34219">
    <property type="entry name" value="IRON-REGULATED INNER MEMBRANE PROTEIN-RELATED"/>
    <property type="match status" value="1"/>
</dbReference>
<evidence type="ECO:0000313" key="3">
    <source>
        <dbReference type="EMBL" id="QFQ02214.1"/>
    </source>
</evidence>
<feature type="transmembrane region" description="Helical" evidence="2">
    <location>
        <begin position="158"/>
        <end position="176"/>
    </location>
</feature>
<feature type="transmembrane region" description="Helical" evidence="2">
    <location>
        <begin position="434"/>
        <end position="458"/>
    </location>
</feature>
<feature type="compositionally biased region" description="Polar residues" evidence="1">
    <location>
        <begin position="245"/>
        <end position="261"/>
    </location>
</feature>
<keyword evidence="2" id="KW-0472">Membrane</keyword>
<keyword evidence="2" id="KW-1133">Transmembrane helix</keyword>
<dbReference type="AlphaFoldDB" id="A0A5J6Z5H2"/>
<accession>A0A5J6Z5H2</accession>
<dbReference type="PANTHER" id="PTHR34219:SF1">
    <property type="entry name" value="PEPSY DOMAIN-CONTAINING PROTEIN"/>
    <property type="match status" value="1"/>
</dbReference>
<evidence type="ECO:0000313" key="4">
    <source>
        <dbReference type="Proteomes" id="UP000326711"/>
    </source>
</evidence>
<feature type="region of interest" description="Disordered" evidence="1">
    <location>
        <begin position="241"/>
        <end position="294"/>
    </location>
</feature>
<proteinExistence type="predicted"/>
<dbReference type="KEGG" id="cuo:CUROG_04175"/>
<dbReference type="EMBL" id="CP045032">
    <property type="protein sequence ID" value="QFQ02214.1"/>
    <property type="molecule type" value="Genomic_DNA"/>
</dbReference>
<feature type="transmembrane region" description="Helical" evidence="2">
    <location>
        <begin position="197"/>
        <end position="225"/>
    </location>
</feature>
<feature type="transmembrane region" description="Helical" evidence="2">
    <location>
        <begin position="12"/>
        <end position="34"/>
    </location>
</feature>